<sequence>MVKSEFIKIMVVKEINISLQKYFEIASTDLKSDKYIYRGQTNSFLKGGYLEWKVFSSYNRNEQFKKIMFCSFLNQQLETNLFDIYYRNNQFVTDKKLNKLDLRSKLYYLQHYGIPTCLIDFTHNPLVALYFAMSSLNAVGNRNYCREGFPNFYPENCSISIYQINYKVLIEALKLSVISSNLVSEYYGKFQFETNILNKGKKKIHLGIDVFPESNISGVDNFNLKKQEGAFILYDNQRNDDYDLIEFLCDYFYENEIELDEPIVKIFKIKYNELYKSSSSKHPNLKSAFNILEEKKKTGNYLFNDIQGLKYDLIFFNER</sequence>
<proteinExistence type="predicted"/>
<evidence type="ECO:0000259" key="1">
    <source>
        <dbReference type="SMART" id="SM00901"/>
    </source>
</evidence>
<accession>A0A516GM60</accession>
<dbReference type="InterPro" id="IPR014966">
    <property type="entry name" value="FRG-dom"/>
</dbReference>
<feature type="domain" description="FRG" evidence="1">
    <location>
        <begin position="31"/>
        <end position="144"/>
    </location>
</feature>
<gene>
    <name evidence="2" type="ORF">FNB79_00725</name>
</gene>
<dbReference type="EMBL" id="CP041637">
    <property type="protein sequence ID" value="QDO92565.1"/>
    <property type="molecule type" value="Genomic_DNA"/>
</dbReference>
<evidence type="ECO:0000313" key="2">
    <source>
        <dbReference type="EMBL" id="QDO92565.1"/>
    </source>
</evidence>
<dbReference type="Pfam" id="PF08867">
    <property type="entry name" value="FRG"/>
    <property type="match status" value="1"/>
</dbReference>
<dbReference type="KEGG" id="fop:FNB79_00725"/>
<name>A0A516GM60_9FLAO</name>
<dbReference type="OrthoDB" id="9816036at2"/>
<dbReference type="SMART" id="SM00901">
    <property type="entry name" value="FRG"/>
    <property type="match status" value="1"/>
</dbReference>
<dbReference type="AlphaFoldDB" id="A0A516GM60"/>
<evidence type="ECO:0000313" key="3">
    <source>
        <dbReference type="Proteomes" id="UP000319209"/>
    </source>
</evidence>
<reference evidence="2 3" key="1">
    <citation type="submission" date="2019-07" db="EMBL/GenBank/DDBJ databases">
        <title>Genome sequencing for Formosa sp. PS13.</title>
        <authorList>
            <person name="Park S.-J."/>
        </authorList>
    </citation>
    <scope>NUCLEOTIDE SEQUENCE [LARGE SCALE GENOMIC DNA]</scope>
    <source>
        <strain evidence="2 3">PS13</strain>
    </source>
</reference>
<keyword evidence="3" id="KW-1185">Reference proteome</keyword>
<protein>
    <submittedName>
        <fullName evidence="2">FRG domain-containing protein</fullName>
    </submittedName>
</protein>
<dbReference type="Proteomes" id="UP000319209">
    <property type="component" value="Chromosome"/>
</dbReference>
<organism evidence="2 3">
    <name type="scientific">Formosa sediminum</name>
    <dbReference type="NCBI Taxonomy" id="2594004"/>
    <lineage>
        <taxon>Bacteria</taxon>
        <taxon>Pseudomonadati</taxon>
        <taxon>Bacteroidota</taxon>
        <taxon>Flavobacteriia</taxon>
        <taxon>Flavobacteriales</taxon>
        <taxon>Flavobacteriaceae</taxon>
        <taxon>Formosa</taxon>
    </lineage>
</organism>